<comment type="subcellular location">
    <subcellularLocation>
        <location evidence="1">Cell membrane</location>
        <topology evidence="1">Multi-pass membrane protein</topology>
    </subcellularLocation>
</comment>
<gene>
    <name evidence="10" type="ORF">KII88_01445</name>
</gene>
<keyword evidence="7 8" id="KW-0472">Membrane</keyword>
<feature type="transmembrane region" description="Helical" evidence="8">
    <location>
        <begin position="72"/>
        <end position="90"/>
    </location>
</feature>
<evidence type="ECO:0000256" key="2">
    <source>
        <dbReference type="ARBA" id="ARBA00007783"/>
    </source>
</evidence>
<name>A0AB35FX56_LEUGE</name>
<dbReference type="GO" id="GO:0015920">
    <property type="term" value="P:lipopolysaccharide transport"/>
    <property type="evidence" value="ECO:0007669"/>
    <property type="project" value="TreeGrafter"/>
</dbReference>
<dbReference type="Proteomes" id="UP000727071">
    <property type="component" value="Unassembled WGS sequence"/>
</dbReference>
<dbReference type="GO" id="GO:0005886">
    <property type="term" value="C:plasma membrane"/>
    <property type="evidence" value="ECO:0007669"/>
    <property type="project" value="UniProtKB-SubCell"/>
</dbReference>
<keyword evidence="6 8" id="KW-1133">Transmembrane helix</keyword>
<evidence type="ECO:0000256" key="3">
    <source>
        <dbReference type="ARBA" id="ARBA00022448"/>
    </source>
</evidence>
<feature type="domain" description="ABC-2 type transporter transmembrane" evidence="9">
    <location>
        <begin position="20"/>
        <end position="225"/>
    </location>
</feature>
<protein>
    <submittedName>
        <fullName evidence="10">ABC transporter permease</fullName>
    </submittedName>
</protein>
<dbReference type="InterPro" id="IPR013525">
    <property type="entry name" value="ABC2_TM"/>
</dbReference>
<evidence type="ECO:0000256" key="7">
    <source>
        <dbReference type="ARBA" id="ARBA00023136"/>
    </source>
</evidence>
<comment type="caution">
    <text evidence="10">The sequence shown here is derived from an EMBL/GenBank/DDBJ whole genome shotgun (WGS) entry which is preliminary data.</text>
</comment>
<evidence type="ECO:0000256" key="1">
    <source>
        <dbReference type="ARBA" id="ARBA00004651"/>
    </source>
</evidence>
<evidence type="ECO:0000256" key="5">
    <source>
        <dbReference type="ARBA" id="ARBA00022692"/>
    </source>
</evidence>
<reference evidence="10" key="1">
    <citation type="submission" date="2021-05" db="EMBL/GenBank/DDBJ databases">
        <title>Pangenome of Leuconostoc gelidum warrants species status for Leuconostoc gelidum subsp. gasicomitatum.</title>
        <authorList>
            <person name="Johansson P."/>
            <person name="Sade E."/>
            <person name="Hultman J."/>
            <person name="Auvinen P."/>
            <person name="Bjorkroth J."/>
        </authorList>
    </citation>
    <scope>NUCLEOTIDE SEQUENCE</scope>
    <source>
        <strain evidence="10">C220d</strain>
    </source>
</reference>
<keyword evidence="5 8" id="KW-0812">Transmembrane</keyword>
<evidence type="ECO:0000256" key="4">
    <source>
        <dbReference type="ARBA" id="ARBA00022475"/>
    </source>
</evidence>
<dbReference type="AlphaFoldDB" id="A0AB35FX56"/>
<dbReference type="EMBL" id="JAHBFV010000003">
    <property type="protein sequence ID" value="MBZ6015209.1"/>
    <property type="molecule type" value="Genomic_DNA"/>
</dbReference>
<dbReference type="Pfam" id="PF01061">
    <property type="entry name" value="ABC2_membrane"/>
    <property type="match status" value="1"/>
</dbReference>
<comment type="similarity">
    <text evidence="2">Belongs to the ABC-2 integral membrane protein family.</text>
</comment>
<organism evidence="10 11">
    <name type="scientific">Leuconostoc gelidum subsp. gelidum</name>
    <dbReference type="NCBI Taxonomy" id="1607839"/>
    <lineage>
        <taxon>Bacteria</taxon>
        <taxon>Bacillati</taxon>
        <taxon>Bacillota</taxon>
        <taxon>Bacilli</taxon>
        <taxon>Lactobacillales</taxon>
        <taxon>Lactobacillaceae</taxon>
        <taxon>Leuconostoc</taxon>
        <taxon>Leuconostoc gelidum group</taxon>
    </lineage>
</organism>
<evidence type="ECO:0000256" key="6">
    <source>
        <dbReference type="ARBA" id="ARBA00022989"/>
    </source>
</evidence>
<evidence type="ECO:0000313" key="11">
    <source>
        <dbReference type="Proteomes" id="UP000727071"/>
    </source>
</evidence>
<feature type="transmembrane region" description="Helical" evidence="8">
    <location>
        <begin position="111"/>
        <end position="132"/>
    </location>
</feature>
<proteinExistence type="inferred from homology"/>
<accession>A0AB35FX56</accession>
<feature type="transmembrane region" description="Helical" evidence="8">
    <location>
        <begin position="182"/>
        <end position="203"/>
    </location>
</feature>
<keyword evidence="4" id="KW-1003">Cell membrane</keyword>
<dbReference type="GO" id="GO:0140359">
    <property type="term" value="F:ABC-type transporter activity"/>
    <property type="evidence" value="ECO:0007669"/>
    <property type="project" value="InterPro"/>
</dbReference>
<feature type="transmembrane region" description="Helical" evidence="8">
    <location>
        <begin position="152"/>
        <end position="175"/>
    </location>
</feature>
<feature type="transmembrane region" description="Helical" evidence="8">
    <location>
        <begin position="41"/>
        <end position="60"/>
    </location>
</feature>
<dbReference type="PANTHER" id="PTHR30413:SF10">
    <property type="entry name" value="CAPSULE POLYSACCHARIDE EXPORT INNER-MEMBRANE PROTEIN CTRC"/>
    <property type="match status" value="1"/>
</dbReference>
<evidence type="ECO:0000259" key="9">
    <source>
        <dbReference type="Pfam" id="PF01061"/>
    </source>
</evidence>
<feature type="transmembrane region" description="Helical" evidence="8">
    <location>
        <begin position="238"/>
        <end position="259"/>
    </location>
</feature>
<sequence length="271" mass="31015">MINAFKIIWEQIIYFPLIIRMVKYGDQSTYQNFFLGQAWKIFNPILQVSVYFVIFGFGLGQSRTVHSNPAEYLSWMLLGMAIWRFMNEAIMGGSQSIKHQIGMVSKMKFPLSILPAISIASAIWTFLALFILGTATMLSGGIGVSQEWPWAIYYLFATIAFSYSFSLFNSTIVILIPDYISILRVVMMMTMWIGGVIIKIGTFNNVIGDILRLLPFNYVVDGIRDAWLRSDTQFEATFLPATLIFWSLTIIFLLVGSFLHNKFKKSFIEYL</sequence>
<dbReference type="PANTHER" id="PTHR30413">
    <property type="entry name" value="INNER MEMBRANE TRANSPORT PERMEASE"/>
    <property type="match status" value="1"/>
</dbReference>
<evidence type="ECO:0000313" key="10">
    <source>
        <dbReference type="EMBL" id="MBZ6015209.1"/>
    </source>
</evidence>
<evidence type="ECO:0000256" key="8">
    <source>
        <dbReference type="SAM" id="Phobius"/>
    </source>
</evidence>
<dbReference type="RefSeq" id="WP_184284930.1">
    <property type="nucleotide sequence ID" value="NZ_JAHBFV010000003.1"/>
</dbReference>
<keyword evidence="3" id="KW-0813">Transport</keyword>